<evidence type="ECO:0000256" key="10">
    <source>
        <dbReference type="SAM" id="MobiDB-lite"/>
    </source>
</evidence>
<keyword evidence="4" id="KW-0762">Sugar transport</keyword>
<accession>A0A5C5FUM7</accession>
<dbReference type="InterPro" id="IPR050360">
    <property type="entry name" value="MFS_Sugar_Transporters"/>
</dbReference>
<feature type="compositionally biased region" description="Basic and acidic residues" evidence="10">
    <location>
        <begin position="542"/>
        <end position="560"/>
    </location>
</feature>
<evidence type="ECO:0000256" key="1">
    <source>
        <dbReference type="ARBA" id="ARBA00004141"/>
    </source>
</evidence>
<dbReference type="PANTHER" id="PTHR48022">
    <property type="entry name" value="PLASTIDIC GLUCOSE TRANSPORTER 4"/>
    <property type="match status" value="1"/>
</dbReference>
<dbReference type="GO" id="GO:0005351">
    <property type="term" value="F:carbohydrate:proton symporter activity"/>
    <property type="evidence" value="ECO:0007669"/>
    <property type="project" value="TreeGrafter"/>
</dbReference>
<feature type="transmembrane region" description="Helical" evidence="11">
    <location>
        <begin position="382"/>
        <end position="407"/>
    </location>
</feature>
<dbReference type="FunFam" id="1.20.1250.20:FF:000254">
    <property type="entry name" value="MAL31p Maltose permease"/>
    <property type="match status" value="1"/>
</dbReference>
<organism evidence="13 14">
    <name type="scientific">Rhodotorula diobovata</name>
    <dbReference type="NCBI Taxonomy" id="5288"/>
    <lineage>
        <taxon>Eukaryota</taxon>
        <taxon>Fungi</taxon>
        <taxon>Dikarya</taxon>
        <taxon>Basidiomycota</taxon>
        <taxon>Pucciniomycotina</taxon>
        <taxon>Microbotryomycetes</taxon>
        <taxon>Sporidiobolales</taxon>
        <taxon>Sporidiobolaceae</taxon>
        <taxon>Rhodotorula</taxon>
    </lineage>
</organism>
<evidence type="ECO:0000256" key="6">
    <source>
        <dbReference type="ARBA" id="ARBA00022989"/>
    </source>
</evidence>
<evidence type="ECO:0000256" key="2">
    <source>
        <dbReference type="ARBA" id="ARBA00010992"/>
    </source>
</evidence>
<dbReference type="AlphaFoldDB" id="A0A5C5FUM7"/>
<dbReference type="GO" id="GO:0016020">
    <property type="term" value="C:membrane"/>
    <property type="evidence" value="ECO:0007669"/>
    <property type="project" value="UniProtKB-SubCell"/>
</dbReference>
<keyword evidence="6 11" id="KW-1133">Transmembrane helix</keyword>
<feature type="transmembrane region" description="Helical" evidence="11">
    <location>
        <begin position="413"/>
        <end position="436"/>
    </location>
</feature>
<dbReference type="Gene3D" id="1.20.1250.20">
    <property type="entry name" value="MFS general substrate transporter like domains"/>
    <property type="match status" value="1"/>
</dbReference>
<comment type="catalytic activity">
    <reaction evidence="8">
        <text>myo-inositol(out) + H(+)(out) = myo-inositol(in) + H(+)(in)</text>
        <dbReference type="Rhea" id="RHEA:60364"/>
        <dbReference type="ChEBI" id="CHEBI:15378"/>
        <dbReference type="ChEBI" id="CHEBI:17268"/>
    </reaction>
</comment>
<reference evidence="13 14" key="1">
    <citation type="submission" date="2019-03" db="EMBL/GenBank/DDBJ databases">
        <title>Rhodosporidium diobovatum UCD-FST 08-225 genome sequencing, assembly, and annotation.</title>
        <authorList>
            <person name="Fakankun I.U."/>
            <person name="Fristensky B."/>
            <person name="Levin D.B."/>
        </authorList>
    </citation>
    <scope>NUCLEOTIDE SEQUENCE [LARGE SCALE GENOMIC DNA]</scope>
    <source>
        <strain evidence="13 14">UCD-FST 08-225</strain>
    </source>
</reference>
<dbReference type="Pfam" id="PF00083">
    <property type="entry name" value="Sugar_tr"/>
    <property type="match status" value="1"/>
</dbReference>
<evidence type="ECO:0000256" key="9">
    <source>
        <dbReference type="RuleBase" id="RU003346"/>
    </source>
</evidence>
<dbReference type="InterPro" id="IPR020846">
    <property type="entry name" value="MFS_dom"/>
</dbReference>
<feature type="transmembrane region" description="Helical" evidence="11">
    <location>
        <begin position="141"/>
        <end position="159"/>
    </location>
</feature>
<keyword evidence="7 11" id="KW-0472">Membrane</keyword>
<dbReference type="NCBIfam" id="TIGR00879">
    <property type="entry name" value="SP"/>
    <property type="match status" value="1"/>
</dbReference>
<feature type="transmembrane region" description="Helical" evidence="11">
    <location>
        <begin position="165"/>
        <end position="187"/>
    </location>
</feature>
<dbReference type="OrthoDB" id="6612291at2759"/>
<sequence>MSYSVDDDTKYDEAVQADAGVTRAVQSELEDYDAIVEEAKLATAAQHSLTLREGFRRYPAAMAWSILLSSALIMNGFDIVLMGSFFGQPRFQQRYGVQLPDGSYTITAAWQAGLSNGAKAGEIIGLAFNGYIVERFGCRRAMMAALLYTVAVIFIPVFAQNIETLLAGQILSGVAWGCFETMTCTYAADIMPVQLRPYLTAYVNLCWVIGQLLASGVLRGTLALESAWAYRLPFCLQWIWPVPIAIGCFFAPESPIWSLRRQGRDAARKNIRRLLSNPTDEEVDNQLAMIVHTDAMERSVSAGTSYADCFKGVDRRRTEIATGVWVIQTTCGSSMMGLSTFFLIQAGIPTDSAFTLSIGQYAMGIVGTVSSWFLMRYIGRRALYFWGLLVLLVLLTLIGVMGCLSGSGPQWAVGALLLVYTFGYDATVGPVCYTLVSEIPSSRLRPKTVVIARIAYNAMSIVTGIIMPYMLNTDELNWGAKMGFFWAGLTALCALWTYFRVPEPRGRTYGELDVLFHGRVSARKFASTKVDQFAQSGVSRFESGKEDKGEKEHIERVRDV</sequence>
<evidence type="ECO:0000313" key="14">
    <source>
        <dbReference type="Proteomes" id="UP000311382"/>
    </source>
</evidence>
<comment type="similarity">
    <text evidence="2 9">Belongs to the major facilitator superfamily. Sugar transporter (TC 2.A.1.1) family.</text>
</comment>
<keyword evidence="3 9" id="KW-0813">Transport</keyword>
<proteinExistence type="inferred from homology"/>
<feature type="region of interest" description="Disordered" evidence="10">
    <location>
        <begin position="540"/>
        <end position="560"/>
    </location>
</feature>
<feature type="transmembrane region" description="Helical" evidence="11">
    <location>
        <begin position="354"/>
        <end position="375"/>
    </location>
</feature>
<feature type="transmembrane region" description="Helical" evidence="11">
    <location>
        <begin position="324"/>
        <end position="348"/>
    </location>
</feature>
<evidence type="ECO:0000256" key="7">
    <source>
        <dbReference type="ARBA" id="ARBA00023136"/>
    </source>
</evidence>
<keyword evidence="5 11" id="KW-0812">Transmembrane</keyword>
<dbReference type="PANTHER" id="PTHR48022:SF5">
    <property type="entry name" value="ALPHA-GLUCOSIDES PERMEASE MPH2-RELATED"/>
    <property type="match status" value="1"/>
</dbReference>
<dbReference type="SUPFAM" id="SSF103473">
    <property type="entry name" value="MFS general substrate transporter"/>
    <property type="match status" value="1"/>
</dbReference>
<evidence type="ECO:0000256" key="11">
    <source>
        <dbReference type="SAM" id="Phobius"/>
    </source>
</evidence>
<name>A0A5C5FUM7_9BASI</name>
<evidence type="ECO:0000256" key="4">
    <source>
        <dbReference type="ARBA" id="ARBA00022597"/>
    </source>
</evidence>
<feature type="transmembrane region" description="Helical" evidence="11">
    <location>
        <begin position="448"/>
        <end position="471"/>
    </location>
</feature>
<feature type="transmembrane region" description="Helical" evidence="11">
    <location>
        <begin position="199"/>
        <end position="218"/>
    </location>
</feature>
<dbReference type="PROSITE" id="PS50850">
    <property type="entry name" value="MFS"/>
    <property type="match status" value="1"/>
</dbReference>
<protein>
    <submittedName>
        <fullName evidence="13">Putative general alpha-glucoside permease</fullName>
    </submittedName>
</protein>
<feature type="domain" description="Major facilitator superfamily (MFS) profile" evidence="12">
    <location>
        <begin position="64"/>
        <end position="505"/>
    </location>
</feature>
<evidence type="ECO:0000259" key="12">
    <source>
        <dbReference type="PROSITE" id="PS50850"/>
    </source>
</evidence>
<dbReference type="InterPro" id="IPR036259">
    <property type="entry name" value="MFS_trans_sf"/>
</dbReference>
<gene>
    <name evidence="13" type="ORF">DMC30DRAFT_421899</name>
</gene>
<evidence type="ECO:0000256" key="5">
    <source>
        <dbReference type="ARBA" id="ARBA00022692"/>
    </source>
</evidence>
<dbReference type="InterPro" id="IPR003663">
    <property type="entry name" value="Sugar/inositol_transpt"/>
</dbReference>
<dbReference type="InterPro" id="IPR005828">
    <property type="entry name" value="MFS_sugar_transport-like"/>
</dbReference>
<dbReference type="STRING" id="5288.A0A5C5FUM7"/>
<keyword evidence="14" id="KW-1185">Reference proteome</keyword>
<dbReference type="EMBL" id="SOZI01000069">
    <property type="protein sequence ID" value="TNY20365.1"/>
    <property type="molecule type" value="Genomic_DNA"/>
</dbReference>
<comment type="subcellular location">
    <subcellularLocation>
        <location evidence="1">Membrane</location>
        <topology evidence="1">Multi-pass membrane protein</topology>
    </subcellularLocation>
</comment>
<evidence type="ECO:0000256" key="8">
    <source>
        <dbReference type="ARBA" id="ARBA00049119"/>
    </source>
</evidence>
<dbReference type="Proteomes" id="UP000311382">
    <property type="component" value="Unassembled WGS sequence"/>
</dbReference>
<feature type="transmembrane region" description="Helical" evidence="11">
    <location>
        <begin position="238"/>
        <end position="259"/>
    </location>
</feature>
<evidence type="ECO:0000256" key="3">
    <source>
        <dbReference type="ARBA" id="ARBA00022448"/>
    </source>
</evidence>
<comment type="caution">
    <text evidence="13">The sequence shown here is derived from an EMBL/GenBank/DDBJ whole genome shotgun (WGS) entry which is preliminary data.</text>
</comment>
<feature type="transmembrane region" description="Helical" evidence="11">
    <location>
        <begin position="61"/>
        <end position="86"/>
    </location>
</feature>
<feature type="transmembrane region" description="Helical" evidence="11">
    <location>
        <begin position="483"/>
        <end position="499"/>
    </location>
</feature>
<evidence type="ECO:0000313" key="13">
    <source>
        <dbReference type="EMBL" id="TNY20365.1"/>
    </source>
</evidence>